<dbReference type="Gene3D" id="2.60.120.260">
    <property type="entry name" value="Galactose-binding domain-like"/>
    <property type="match status" value="1"/>
</dbReference>
<name>A0A1I7WVN0_HETBA</name>
<dbReference type="SUPFAM" id="SSF49785">
    <property type="entry name" value="Galactose-binding domain-like"/>
    <property type="match status" value="1"/>
</dbReference>
<dbReference type="FunFam" id="2.60.120.260:FF:000025">
    <property type="entry name" value="DNA repair protein XRCC1 isoform X1"/>
    <property type="match status" value="1"/>
</dbReference>
<protein>
    <submittedName>
        <fullName evidence="3">XRCC1_N domain-containing protein</fullName>
    </submittedName>
</protein>
<keyword evidence="2" id="KW-1185">Reference proteome</keyword>
<dbReference type="InterPro" id="IPR002706">
    <property type="entry name" value="Xrcc1_N"/>
</dbReference>
<dbReference type="GO" id="GO:0003684">
    <property type="term" value="F:damaged DNA binding"/>
    <property type="evidence" value="ECO:0007669"/>
    <property type="project" value="InterPro"/>
</dbReference>
<dbReference type="GO" id="GO:0005634">
    <property type="term" value="C:nucleus"/>
    <property type="evidence" value="ECO:0007669"/>
    <property type="project" value="InterPro"/>
</dbReference>
<dbReference type="InterPro" id="IPR008979">
    <property type="entry name" value="Galactose-bd-like_sf"/>
</dbReference>
<dbReference type="PANTHER" id="PTHR11370">
    <property type="entry name" value="DNA-REPAIR PROTEIN XRCC1"/>
    <property type="match status" value="1"/>
</dbReference>
<dbReference type="GO" id="GO:0006284">
    <property type="term" value="P:base-excision repair"/>
    <property type="evidence" value="ECO:0007669"/>
    <property type="project" value="TreeGrafter"/>
</dbReference>
<dbReference type="Pfam" id="PF01834">
    <property type="entry name" value="XRCC1_N"/>
    <property type="match status" value="1"/>
</dbReference>
<dbReference type="WBParaSite" id="Hba_09270">
    <property type="protein sequence ID" value="Hba_09270"/>
    <property type="gene ID" value="Hba_09270"/>
</dbReference>
<dbReference type="Proteomes" id="UP000095283">
    <property type="component" value="Unplaced"/>
</dbReference>
<dbReference type="PANTHER" id="PTHR11370:SF5">
    <property type="entry name" value="DNA REPAIR PROTEIN XRCC1"/>
    <property type="match status" value="1"/>
</dbReference>
<reference evidence="3" key="1">
    <citation type="submission" date="2016-11" db="UniProtKB">
        <authorList>
            <consortium name="WormBaseParasite"/>
        </authorList>
    </citation>
    <scope>IDENTIFICATION</scope>
</reference>
<evidence type="ECO:0000259" key="1">
    <source>
        <dbReference type="Pfam" id="PF01834"/>
    </source>
</evidence>
<feature type="domain" description="DNA-repair protein Xrcc1 N-terminal" evidence="1">
    <location>
        <begin position="1"/>
        <end position="147"/>
    </location>
</feature>
<dbReference type="GO" id="GO:0000012">
    <property type="term" value="P:single strand break repair"/>
    <property type="evidence" value="ECO:0007669"/>
    <property type="project" value="InterPro"/>
</dbReference>
<sequence length="193" mass="21734">MPTLPFKHVQSCSTSVSGYEPENLLDIYKKSRSWKGVAGKDSNTVILRLEKEDYVRNVDIGNEFSAFIEVLVSKSCELEAIFSVLIPSTSFMDPIECRNERNGNRVKMFGPSHMNSSIAAQKWDLVKITCKQPFNKRLHYGIAFVRLTGGDEDMQNSPVMSPNLALSTISGNFEDGTRPLHACNMRKCTFSHY</sequence>
<dbReference type="AlphaFoldDB" id="A0A1I7WVN0"/>
<evidence type="ECO:0000313" key="3">
    <source>
        <dbReference type="WBParaSite" id="Hba_09270"/>
    </source>
</evidence>
<accession>A0A1I7WVN0</accession>
<proteinExistence type="predicted"/>
<organism evidence="2 3">
    <name type="scientific">Heterorhabditis bacteriophora</name>
    <name type="common">Entomopathogenic nematode worm</name>
    <dbReference type="NCBI Taxonomy" id="37862"/>
    <lineage>
        <taxon>Eukaryota</taxon>
        <taxon>Metazoa</taxon>
        <taxon>Ecdysozoa</taxon>
        <taxon>Nematoda</taxon>
        <taxon>Chromadorea</taxon>
        <taxon>Rhabditida</taxon>
        <taxon>Rhabditina</taxon>
        <taxon>Rhabditomorpha</taxon>
        <taxon>Strongyloidea</taxon>
        <taxon>Heterorhabditidae</taxon>
        <taxon>Heterorhabditis</taxon>
    </lineage>
</organism>
<evidence type="ECO:0000313" key="2">
    <source>
        <dbReference type="Proteomes" id="UP000095283"/>
    </source>
</evidence>